<evidence type="ECO:0000313" key="8">
    <source>
        <dbReference type="Proteomes" id="UP001163798"/>
    </source>
</evidence>
<evidence type="ECO:0000256" key="2">
    <source>
        <dbReference type="ARBA" id="ARBA00022490"/>
    </source>
</evidence>
<feature type="region of interest" description="Disordered" evidence="5">
    <location>
        <begin position="1678"/>
        <end position="1770"/>
    </location>
</feature>
<dbReference type="SMART" id="SM00243">
    <property type="entry name" value="GAS2"/>
    <property type="match status" value="1"/>
</dbReference>
<sequence length="1770" mass="198000">MSEAEDTLTLTPTPTPTPIPRDDSSGTVASQADSAQIDSRDSGYSVYTENEFPQVQVPTTKPKPRAEGDEEALESHQVIELQIFSERKAWIEDKIKILEQMPPIQVFLGLDAVQSSAEEVPGLPTREELRKWIMEHDIVEKETEGFDTGELKKLRNFTRAATQRNLSPEDTDLIELTLTTIYALDKLLHLLRDRSETLDLLGLRLAWEEHRISSWVDRRKIIADLQIFLESRAQWSPSVYDNPPKSDPAFDDDHRRGSVSSLASVASDTSITSPAFSRSTRFRLAELLSRDAATFSARVSSLRHGSVAASGKSLDKLIDNSRKPVPEVLLDEQDRVEDKCVNDLEHIGKFVLNVVMQWRKADEIYVETMKDQFAGQTLGEEIESAMMQYPTARQSSAFITRSEALSKRLRLRGDPASSNSTFPRPTHPLFPQQSVFNESLTQTLSFEIKTTTELVRNVESLAMKYRVSYDAVSRVESLNEAVSALTVVFESILARLENGISSSEGDGTPPTLMSSDCLDPSRHSVFIALLPSLLDELARADQAASDLVRQVPAALLHVDFPGVDQEFKSNASAKLLGLIALRERAQRENEVVVGRVGRLREARRIWSVMDMVLRDLEVVRCEVADEMDRRRWRQDTTSVNGAPLTPESPSAVPLPTHSFQRYIEQLELQMSQLGARMDKGVDDPLASLLETVETPLKEHLSHSARNLKSHFARVKRIIDLLQSIHKQTSTMDVIREEFNALQLRVDDVIIRYESKTEDVLGNKSVVDEQVVSDTDTVEAMSSDFSAARSDAMVFVNSLAQRVPLVGSLSQVPSVRRSFSMIDLASATHASSEFTIELPFDLHAIDDAVRADCNSYTMRLNGQVHNLEQKSDIYHLSHIAKELDASTSVLLTEVDHAVVQISTLRDTFDRLGATESLEKLVFDIDWASSTHRTRLNRSLSITREIRRRLESAPGILDSNVHERVLLPRTKGIGELESRITSWEASVETLRARVVAAQEAEILRLKQEKEAEEARLAAERDRIAREEAERAQLEKARQEEEERQRLEEARLAEEARLRQEEEERAIFQKEQREEAERIKLNEIRLAEEARAKAEQEKLALEEAEKARLDKERLEMAVKLKETEERLFVERQLHAERERLAQEEARYARLEREKLDQERKHAVKELEAANISLEEDVFGVRITPAEGHSSMSSQTKEVLTVMARLRKRLRSIGVNEAARPQSRNSVLPRAERARAMRQELLALRQEVHSLPDTVEVVSINVQLKSLRHDIESSLTLMDRVDHLAALCEALSTCDYALSDLLEHIDSFPATPMGILSSSYTSPSGLTPEEQLGDRLSFTKSTIGAMTSAFEVVKDDRRAIVENERILQTWSELEEMGNDRVHGRKSRPSSVMSTQSSGHSSRISPFKPQPSPATSAKTRKSSGYANLSVSSSTPRGRLNVPSPSPSQRRAFSGSDEPLTRSTSRMSTRSSQPRAISGGSLYGTTFASRQRTTSLTPATATPPPKRNFSNGHTRSQTSTTSQKKRDPSPSLSDASLSHNGRSSTWSRAPRISFSGVPRASTPQKRPPASRKTYVANPKSKLDVAVGDVVNSLPIGINIEGVSGSWKDQSGKYWIGDQEPKLCFCRILRSQTVMVRVGGGWSELSKFIRDHFADSFRLLAAPDSPGMHASGEERWISSATLLEEHEQNTPPGPPKTPEPKGPLLPSFALSTPSGRSPQSLMSTPSTKGSPLTPLQFLRRAEPEAPFFARPETPTKSPSRPRTNTAHTPSRQSIWRP</sequence>
<feature type="domain" description="GAR" evidence="6">
    <location>
        <begin position="1571"/>
        <end position="1649"/>
    </location>
</feature>
<feature type="region of interest" description="Disordered" evidence="5">
    <location>
        <begin position="1"/>
        <end position="74"/>
    </location>
</feature>
<protein>
    <recommendedName>
        <fullName evidence="6">GAR domain-containing protein</fullName>
    </recommendedName>
</protein>
<gene>
    <name evidence="7" type="ORF">GGU10DRAFT_432126</name>
</gene>
<evidence type="ECO:0000256" key="5">
    <source>
        <dbReference type="SAM" id="MobiDB-lite"/>
    </source>
</evidence>
<name>A0AA38L677_9AGAR</name>
<comment type="subcellular location">
    <subcellularLocation>
        <location evidence="1">Cytoplasm</location>
        <location evidence="1">Cytoskeleton</location>
    </subcellularLocation>
</comment>
<proteinExistence type="predicted"/>
<evidence type="ECO:0000256" key="4">
    <source>
        <dbReference type="SAM" id="Coils"/>
    </source>
</evidence>
<feature type="compositionally biased region" description="Low complexity" evidence="5">
    <location>
        <begin position="1523"/>
        <end position="1532"/>
    </location>
</feature>
<reference evidence="7" key="1">
    <citation type="submission" date="2022-08" db="EMBL/GenBank/DDBJ databases">
        <authorList>
            <consortium name="DOE Joint Genome Institute"/>
            <person name="Min B."/>
            <person name="Riley R."/>
            <person name="Sierra-Patev S."/>
            <person name="Naranjo-Ortiz M."/>
            <person name="Looney B."/>
            <person name="Konkel Z."/>
            <person name="Slot J.C."/>
            <person name="Sakamoto Y."/>
            <person name="Steenwyk J.L."/>
            <person name="Rokas A."/>
            <person name="Carro J."/>
            <person name="Camarero S."/>
            <person name="Ferreira P."/>
            <person name="Molpeceres G."/>
            <person name="Ruiz-Duenas F.J."/>
            <person name="Serrano A."/>
            <person name="Henrissat B."/>
            <person name="Drula E."/>
            <person name="Hughes K.W."/>
            <person name="Mata J.L."/>
            <person name="Ishikawa N.K."/>
            <person name="Vargas-Isla R."/>
            <person name="Ushijima S."/>
            <person name="Smith C.A."/>
            <person name="Ahrendt S."/>
            <person name="Andreopoulos W."/>
            <person name="He G."/>
            <person name="Labutti K."/>
            <person name="Lipzen A."/>
            <person name="Ng V."/>
            <person name="Sandor L."/>
            <person name="Barry K."/>
            <person name="Martinez A.T."/>
            <person name="Xiao Y."/>
            <person name="Gibbons J.G."/>
            <person name="Terashima K."/>
            <person name="Hibbett D.S."/>
            <person name="Grigoriev I.V."/>
        </authorList>
    </citation>
    <scope>NUCLEOTIDE SEQUENCE</scope>
    <source>
        <strain evidence="7">TFB10291</strain>
    </source>
</reference>
<dbReference type="InterPro" id="IPR036534">
    <property type="entry name" value="GAR_dom_sf"/>
</dbReference>
<keyword evidence="8" id="KW-1185">Reference proteome</keyword>
<evidence type="ECO:0000256" key="1">
    <source>
        <dbReference type="ARBA" id="ARBA00004245"/>
    </source>
</evidence>
<dbReference type="EMBL" id="MU793269">
    <property type="protein sequence ID" value="KAJ3788842.1"/>
    <property type="molecule type" value="Genomic_DNA"/>
</dbReference>
<comment type="caution">
    <text evidence="7">The sequence shown here is derived from an EMBL/GenBank/DDBJ whole genome shotgun (WGS) entry which is preliminary data.</text>
</comment>
<feature type="compositionally biased region" description="Polar residues" evidence="5">
    <location>
        <begin position="25"/>
        <end position="37"/>
    </location>
</feature>
<feature type="compositionally biased region" description="Polar residues" evidence="5">
    <location>
        <begin position="1384"/>
        <end position="1399"/>
    </location>
</feature>
<dbReference type="InterPro" id="IPR003108">
    <property type="entry name" value="GAR_dom"/>
</dbReference>
<dbReference type="GO" id="GO:0005856">
    <property type="term" value="C:cytoskeleton"/>
    <property type="evidence" value="ECO:0007669"/>
    <property type="project" value="UniProtKB-SubCell"/>
</dbReference>
<feature type="compositionally biased region" description="Pro residues" evidence="5">
    <location>
        <begin position="1684"/>
        <end position="1696"/>
    </location>
</feature>
<feature type="compositionally biased region" description="Polar residues" evidence="5">
    <location>
        <begin position="1408"/>
        <end position="1430"/>
    </location>
</feature>
<feature type="compositionally biased region" description="Polar residues" evidence="5">
    <location>
        <begin position="45"/>
        <end position="59"/>
    </location>
</feature>
<dbReference type="Gene3D" id="3.30.920.20">
    <property type="entry name" value="Gas2-like domain"/>
    <property type="match status" value="1"/>
</dbReference>
<organism evidence="7 8">
    <name type="scientific">Lentinula aff. detonsa</name>
    <dbReference type="NCBI Taxonomy" id="2804958"/>
    <lineage>
        <taxon>Eukaryota</taxon>
        <taxon>Fungi</taxon>
        <taxon>Dikarya</taxon>
        <taxon>Basidiomycota</taxon>
        <taxon>Agaricomycotina</taxon>
        <taxon>Agaricomycetes</taxon>
        <taxon>Agaricomycetidae</taxon>
        <taxon>Agaricales</taxon>
        <taxon>Marasmiineae</taxon>
        <taxon>Omphalotaceae</taxon>
        <taxon>Lentinula</taxon>
    </lineage>
</organism>
<dbReference type="PROSITE" id="PS51460">
    <property type="entry name" value="GAR"/>
    <property type="match status" value="1"/>
</dbReference>
<keyword evidence="4" id="KW-0175">Coiled coil</keyword>
<keyword evidence="2" id="KW-0963">Cytoplasm</keyword>
<evidence type="ECO:0000259" key="6">
    <source>
        <dbReference type="PROSITE" id="PS51460"/>
    </source>
</evidence>
<feature type="compositionally biased region" description="Polar residues" evidence="5">
    <location>
        <begin position="1477"/>
        <end position="1486"/>
    </location>
</feature>
<dbReference type="SUPFAM" id="SSF143575">
    <property type="entry name" value="GAS2 domain-like"/>
    <property type="match status" value="1"/>
</dbReference>
<dbReference type="Pfam" id="PF02187">
    <property type="entry name" value="GAS2"/>
    <property type="match status" value="1"/>
</dbReference>
<feature type="coiled-coil region" evidence="4">
    <location>
        <begin position="971"/>
        <end position="1169"/>
    </location>
</feature>
<feature type="region of interest" description="Disordered" evidence="5">
    <location>
        <begin position="1373"/>
        <end position="1568"/>
    </location>
</feature>
<keyword evidence="3" id="KW-0206">Cytoskeleton</keyword>
<dbReference type="GO" id="GO:0008017">
    <property type="term" value="F:microtubule binding"/>
    <property type="evidence" value="ECO:0007669"/>
    <property type="project" value="InterPro"/>
</dbReference>
<feature type="compositionally biased region" description="Polar residues" evidence="5">
    <location>
        <begin position="1747"/>
        <end position="1770"/>
    </location>
</feature>
<evidence type="ECO:0000256" key="3">
    <source>
        <dbReference type="ARBA" id="ARBA00023212"/>
    </source>
</evidence>
<accession>A0AA38L677</accession>
<feature type="compositionally biased region" description="Polar residues" evidence="5">
    <location>
        <begin position="1702"/>
        <end position="1723"/>
    </location>
</feature>
<evidence type="ECO:0000313" key="7">
    <source>
        <dbReference type="EMBL" id="KAJ3788842.1"/>
    </source>
</evidence>
<dbReference type="Proteomes" id="UP001163798">
    <property type="component" value="Unassembled WGS sequence"/>
</dbReference>
<feature type="compositionally biased region" description="Low complexity" evidence="5">
    <location>
        <begin position="1455"/>
        <end position="1466"/>
    </location>
</feature>